<proteinExistence type="predicted"/>
<sequence>MESLISQLKKDFYARLNLLQRNALPHTKPTLSFLTEEELRELETVWVELSVWKVNQKH</sequence>
<dbReference type="AlphaFoldDB" id="A0A9X3HPX8"/>
<comment type="caution">
    <text evidence="1">The sequence shown here is derived from an EMBL/GenBank/DDBJ whole genome shotgun (WGS) entry which is preliminary data.</text>
</comment>
<dbReference type="EMBL" id="JAKRRX010000012">
    <property type="protein sequence ID" value="MCW8332923.1"/>
    <property type="molecule type" value="Genomic_DNA"/>
</dbReference>
<evidence type="ECO:0000313" key="1">
    <source>
        <dbReference type="EMBL" id="MCW8332923.1"/>
    </source>
</evidence>
<evidence type="ECO:0008006" key="3">
    <source>
        <dbReference type="Google" id="ProtNLM"/>
    </source>
</evidence>
<keyword evidence="2" id="KW-1185">Reference proteome</keyword>
<name>A0A9X3HPX8_9VIBR</name>
<accession>A0A9X3HPX8</accession>
<reference evidence="1" key="1">
    <citation type="submission" date="2022-02" db="EMBL/GenBank/DDBJ databases">
        <title>Vibrio sp. nov., a new bacterium isolated from Bohai sea, China.</title>
        <authorList>
            <person name="Yuan Y."/>
        </authorList>
    </citation>
    <scope>NUCLEOTIDE SEQUENCE</scope>
    <source>
        <strain evidence="1">DBSS07</strain>
    </source>
</reference>
<organism evidence="1 2">
    <name type="scientific">Vibrio paucivorans</name>
    <dbReference type="NCBI Taxonomy" id="2829489"/>
    <lineage>
        <taxon>Bacteria</taxon>
        <taxon>Pseudomonadati</taxon>
        <taxon>Pseudomonadota</taxon>
        <taxon>Gammaproteobacteria</taxon>
        <taxon>Vibrionales</taxon>
        <taxon>Vibrionaceae</taxon>
        <taxon>Vibrio</taxon>
    </lineage>
</organism>
<dbReference type="RefSeq" id="WP_265686618.1">
    <property type="nucleotide sequence ID" value="NZ_JAKRRX010000012.1"/>
</dbReference>
<protein>
    <recommendedName>
        <fullName evidence="3">3-demethylubiquinone-9 3-methyltransferase</fullName>
    </recommendedName>
</protein>
<dbReference type="Proteomes" id="UP001155586">
    <property type="component" value="Unassembled WGS sequence"/>
</dbReference>
<gene>
    <name evidence="1" type="ORF">MD483_03630</name>
</gene>
<evidence type="ECO:0000313" key="2">
    <source>
        <dbReference type="Proteomes" id="UP001155586"/>
    </source>
</evidence>